<keyword evidence="2" id="KW-1133">Transmembrane helix</keyword>
<organism evidence="4 5">
    <name type="scientific">Tetranychus urticae</name>
    <name type="common">Two-spotted spider mite</name>
    <dbReference type="NCBI Taxonomy" id="32264"/>
    <lineage>
        <taxon>Eukaryota</taxon>
        <taxon>Metazoa</taxon>
        <taxon>Ecdysozoa</taxon>
        <taxon>Arthropoda</taxon>
        <taxon>Chelicerata</taxon>
        <taxon>Arachnida</taxon>
        <taxon>Acari</taxon>
        <taxon>Acariformes</taxon>
        <taxon>Trombidiformes</taxon>
        <taxon>Prostigmata</taxon>
        <taxon>Eleutherengona</taxon>
        <taxon>Raphignathae</taxon>
        <taxon>Tetranychoidea</taxon>
        <taxon>Tetranychidae</taxon>
        <taxon>Tetranychus</taxon>
    </lineage>
</organism>
<evidence type="ECO:0000256" key="3">
    <source>
        <dbReference type="SAM" id="SignalP"/>
    </source>
</evidence>
<dbReference type="HOGENOM" id="CLU_941137_0_0_1"/>
<dbReference type="OrthoDB" id="6495245at2759"/>
<evidence type="ECO:0000313" key="4">
    <source>
        <dbReference type="EnsemblMetazoa" id="tetur04g06140.1"/>
    </source>
</evidence>
<dbReference type="EMBL" id="CAEY01001369">
    <property type="status" value="NOT_ANNOTATED_CDS"/>
    <property type="molecule type" value="Genomic_DNA"/>
</dbReference>
<keyword evidence="5" id="KW-1185">Reference proteome</keyword>
<proteinExistence type="predicted"/>
<keyword evidence="2" id="KW-0472">Membrane</keyword>
<feature type="signal peptide" evidence="3">
    <location>
        <begin position="1"/>
        <end position="22"/>
    </location>
</feature>
<reference evidence="4" key="2">
    <citation type="submission" date="2015-06" db="UniProtKB">
        <authorList>
            <consortium name="EnsemblMetazoa"/>
        </authorList>
    </citation>
    <scope>IDENTIFICATION</scope>
</reference>
<name>T1K2S6_TETUR</name>
<feature type="chain" id="PRO_5004590998" evidence="3">
    <location>
        <begin position="23"/>
        <end position="296"/>
    </location>
</feature>
<keyword evidence="2" id="KW-0812">Transmembrane</keyword>
<evidence type="ECO:0000313" key="5">
    <source>
        <dbReference type="Proteomes" id="UP000015104"/>
    </source>
</evidence>
<dbReference type="Proteomes" id="UP000015104">
    <property type="component" value="Unassembled WGS sequence"/>
</dbReference>
<sequence length="296" mass="32386">MMIFNYITIVLVLISISGQSEGRIARNEGSFGNNSKPETSSKTTESVSSTRSPTSTALPSSTPSPSSSTTQSDSLKVIDVNGNSVQLFAGSGTNFATNIANVIQNNLSKLTNRLADQISWLNTTETVNSLWNDIRRSDLIQSPIAMTAAGLTFFGFVSMMTLYLFPSLRSASFPVNYKSQLQKIGQLGRSVEEIAVTVNKAIDSYARSEPDTCMMMALCTLGNAKQVSRKSRTIDTINTFLNFPGLDEFILSNKKWRDSHAYGRDGGDCEAINMNQKCPFNYDTWKLLLSSLSSVI</sequence>
<accession>T1K2S6</accession>
<dbReference type="EnsemblMetazoa" id="tetur04g06140.1">
    <property type="protein sequence ID" value="tetur04g06140.1"/>
    <property type="gene ID" value="tetur04g06140"/>
</dbReference>
<protein>
    <submittedName>
        <fullName evidence="4">Uncharacterized protein</fullName>
    </submittedName>
</protein>
<reference evidence="5" key="1">
    <citation type="submission" date="2011-08" db="EMBL/GenBank/DDBJ databases">
        <authorList>
            <person name="Rombauts S."/>
        </authorList>
    </citation>
    <scope>NUCLEOTIDE SEQUENCE</scope>
    <source>
        <strain evidence="5">London</strain>
    </source>
</reference>
<dbReference type="KEGG" id="tut:107359442"/>
<gene>
    <name evidence="4" type="primary">107359442</name>
</gene>
<dbReference type="AlphaFoldDB" id="T1K2S6"/>
<feature type="compositionally biased region" description="Low complexity" evidence="1">
    <location>
        <begin position="35"/>
        <end position="73"/>
    </location>
</feature>
<evidence type="ECO:0000256" key="2">
    <source>
        <dbReference type="SAM" id="Phobius"/>
    </source>
</evidence>
<feature type="transmembrane region" description="Helical" evidence="2">
    <location>
        <begin position="144"/>
        <end position="165"/>
    </location>
</feature>
<feature type="region of interest" description="Disordered" evidence="1">
    <location>
        <begin position="27"/>
        <end position="73"/>
    </location>
</feature>
<evidence type="ECO:0000256" key="1">
    <source>
        <dbReference type="SAM" id="MobiDB-lite"/>
    </source>
</evidence>
<dbReference type="OMA" id="WRDSHAY"/>
<keyword evidence="3" id="KW-0732">Signal</keyword>